<dbReference type="RefSeq" id="WP_102243001.1">
    <property type="nucleotide sequence ID" value="NZ_CP025704.1"/>
</dbReference>
<evidence type="ECO:0000313" key="1">
    <source>
        <dbReference type="EMBL" id="AUN97708.1"/>
    </source>
</evidence>
<dbReference type="Proteomes" id="UP000235584">
    <property type="component" value="Chromosome"/>
</dbReference>
<protein>
    <submittedName>
        <fullName evidence="1">Uncharacterized protein</fullName>
    </submittedName>
</protein>
<organism evidence="1 2">
    <name type="scientific">Bacteriovorax stolpii</name>
    <name type="common">Bdellovibrio stolpii</name>
    <dbReference type="NCBI Taxonomy" id="960"/>
    <lineage>
        <taxon>Bacteria</taxon>
        <taxon>Pseudomonadati</taxon>
        <taxon>Bdellovibrionota</taxon>
        <taxon>Bacteriovoracia</taxon>
        <taxon>Bacteriovoracales</taxon>
        <taxon>Bacteriovoracaceae</taxon>
        <taxon>Bacteriovorax</taxon>
    </lineage>
</organism>
<reference evidence="1 2" key="1">
    <citation type="submission" date="2018-01" db="EMBL/GenBank/DDBJ databases">
        <title>Complete genome sequence of Bacteriovorax stolpii DSM12778.</title>
        <authorList>
            <person name="Tang B."/>
            <person name="Chang J."/>
        </authorList>
    </citation>
    <scope>NUCLEOTIDE SEQUENCE [LARGE SCALE GENOMIC DNA]</scope>
    <source>
        <strain evidence="1 2">DSM 12778</strain>
    </source>
</reference>
<sequence>MKFITLLFCLTLLSSPAHAWRESHGGDSIVADFIGRTNDIIKTKASIQDKEIKTNLENMANLRNSILVVTMDRVYDEHGKEVPALSTCYWQEHDGRMVCNIAINRYNYLSLEKDSAQINIWNKEEVIVDEFSKILNISDNSKRKLLKELKKFNRDEEKTISKETFEDSIQEETVKDFIKTTHTLLEDLKTIENPLIKKIYNKILPAVSKTEYMAHKSVHLNGIEKDAVNTCLAVDKTEFACTIIINTLRWAQYNVSLTNQAERKKEQLVLHEFLAVIQENDRDYSLSEKIMKMLEKIRAKR</sequence>
<dbReference type="KEGG" id="bsto:C0V70_06200"/>
<gene>
    <name evidence="1" type="ORF">C0V70_06200</name>
</gene>
<evidence type="ECO:0000313" key="2">
    <source>
        <dbReference type="Proteomes" id="UP000235584"/>
    </source>
</evidence>
<name>A0A2K9NQC0_BACTC</name>
<dbReference type="AlphaFoldDB" id="A0A2K9NQC0"/>
<accession>A0A2K9NQC0</accession>
<dbReference type="EMBL" id="CP025704">
    <property type="protein sequence ID" value="AUN97708.1"/>
    <property type="molecule type" value="Genomic_DNA"/>
</dbReference>
<keyword evidence="2" id="KW-1185">Reference proteome</keyword>
<proteinExistence type="predicted"/>